<accession>A0A238BZE7</accession>
<evidence type="ECO:0000256" key="2">
    <source>
        <dbReference type="ARBA" id="ARBA00006058"/>
    </source>
</evidence>
<evidence type="ECO:0000256" key="6">
    <source>
        <dbReference type="ARBA" id="ARBA00023180"/>
    </source>
</evidence>
<dbReference type="EMBL" id="KZ269989">
    <property type="protein sequence ID" value="OZC10090.1"/>
    <property type="molecule type" value="Genomic_DNA"/>
</dbReference>
<proteinExistence type="inferred from homology"/>
<evidence type="ECO:0000256" key="5">
    <source>
        <dbReference type="ARBA" id="ARBA00023136"/>
    </source>
</evidence>
<protein>
    <recommendedName>
        <fullName evidence="10">Prominin</fullName>
    </recommendedName>
</protein>
<dbReference type="OrthoDB" id="5844315at2759"/>
<dbReference type="Proteomes" id="UP000242913">
    <property type="component" value="Unassembled WGS sequence"/>
</dbReference>
<evidence type="ECO:0000256" key="3">
    <source>
        <dbReference type="ARBA" id="ARBA00022692"/>
    </source>
</evidence>
<comment type="similarity">
    <text evidence="2">Belongs to the prominin family.</text>
</comment>
<keyword evidence="3 7" id="KW-0812">Transmembrane</keyword>
<dbReference type="Pfam" id="PF05478">
    <property type="entry name" value="Prominin"/>
    <property type="match status" value="1"/>
</dbReference>
<organism evidence="8 9">
    <name type="scientific">Onchocerca flexuosa</name>
    <dbReference type="NCBI Taxonomy" id="387005"/>
    <lineage>
        <taxon>Eukaryota</taxon>
        <taxon>Metazoa</taxon>
        <taxon>Ecdysozoa</taxon>
        <taxon>Nematoda</taxon>
        <taxon>Chromadorea</taxon>
        <taxon>Rhabditida</taxon>
        <taxon>Spirurina</taxon>
        <taxon>Spiruromorpha</taxon>
        <taxon>Filarioidea</taxon>
        <taxon>Onchocercidae</taxon>
        <taxon>Onchocerca</taxon>
    </lineage>
</organism>
<evidence type="ECO:0000256" key="4">
    <source>
        <dbReference type="ARBA" id="ARBA00022989"/>
    </source>
</evidence>
<comment type="subcellular location">
    <subcellularLocation>
        <location evidence="1">Membrane</location>
        <topology evidence="1">Multi-pass membrane protein</topology>
    </subcellularLocation>
</comment>
<keyword evidence="9" id="KW-1185">Reference proteome</keyword>
<keyword evidence="5 7" id="KW-0472">Membrane</keyword>
<evidence type="ECO:0000313" key="8">
    <source>
        <dbReference type="EMBL" id="OZC10090.1"/>
    </source>
</evidence>
<feature type="transmembrane region" description="Helical" evidence="7">
    <location>
        <begin position="396"/>
        <end position="421"/>
    </location>
</feature>
<reference evidence="8 9" key="1">
    <citation type="submission" date="2015-12" db="EMBL/GenBank/DDBJ databases">
        <title>Draft genome of the nematode, Onchocerca flexuosa.</title>
        <authorList>
            <person name="Mitreva M."/>
        </authorList>
    </citation>
    <scope>NUCLEOTIDE SEQUENCE [LARGE SCALE GENOMIC DNA]</scope>
    <source>
        <strain evidence="8">Red Deer</strain>
    </source>
</reference>
<gene>
    <name evidence="8" type="ORF">X798_02941</name>
</gene>
<dbReference type="InterPro" id="IPR008795">
    <property type="entry name" value="Prominin"/>
</dbReference>
<dbReference type="PANTHER" id="PTHR11238">
    <property type="entry name" value="PROMININ ISOFORM D-RELATED"/>
    <property type="match status" value="1"/>
</dbReference>
<keyword evidence="6" id="KW-0325">Glycoprotein</keyword>
<name>A0A238BZE7_9BILA</name>
<feature type="transmembrane region" description="Helical" evidence="7">
    <location>
        <begin position="75"/>
        <end position="93"/>
    </location>
</feature>
<sequence length="706" mass="81542">MLMDVNSAKYIESEQCLKKTIELASINYSYGIIDVFYNTAQKMCRKMQVGKIREFKDLNKIFEKKQFWAQLLPKIGLAFIFLLPISGFLFFCCQCQCNHNCGNSKRKNVTSFGILSYGYLVLLIGVQIVMIGLLMLSLKSIDHTINNANDINKFGRNISEDAINVTKIIFDDVKCEMKMTLPKLFNKIKYRLRQLPKNMFNSYEKSDGCINMQSGVKNGEETKKARAIITIASSDKIACDIRNLPLPLQTKMENLTTTINTVTNYTRQMNTHYNSMHEMNNTWNSLRDLMFNSKEMKNIWEESNALIDDIENQTMKIARMIYNGSADVIEFIRKGNEKMDEIHEKYVKFQKSVQLRNNLHLLLIIPSLINQRRYFDILKKDKSLSRYRKVFNSGRYFGLIAIAGAFFTGWFIMLIAMLSFANGYNIEAFCNPLFYDFQMRFFKVFPLFQINEQNPISEKNFTTDIGSILKQCKDNETILSALGIESLIDADTIMEKIDIGGAQNREIDAFRNINFKQHFPEHFFDQLMQLKKMSIELNNFTIPDDVAVMNESLHDDFNYLNNNVSSLIEVINHTVGFVKQVIEQYLYSGEIINESAQIITKEFNYAIANITECIYDSAVYFQKNSYGCRPLYHIWENVGLAVSQKISRPIQGLWVSTGLLALCFVPLIVLTALIIKFLARTNKKYSLKENRSENAITINTTTDAYQ</sequence>
<dbReference type="GO" id="GO:0016020">
    <property type="term" value="C:membrane"/>
    <property type="evidence" value="ECO:0007669"/>
    <property type="project" value="UniProtKB-SubCell"/>
</dbReference>
<dbReference type="AlphaFoldDB" id="A0A238BZE7"/>
<feature type="transmembrane region" description="Helical" evidence="7">
    <location>
        <begin position="114"/>
        <end position="138"/>
    </location>
</feature>
<evidence type="ECO:0008006" key="10">
    <source>
        <dbReference type="Google" id="ProtNLM"/>
    </source>
</evidence>
<dbReference type="PANTHER" id="PTHR11238:SF9">
    <property type="entry name" value="PROMININ, ISOFORM D"/>
    <property type="match status" value="1"/>
</dbReference>
<evidence type="ECO:0000256" key="1">
    <source>
        <dbReference type="ARBA" id="ARBA00004141"/>
    </source>
</evidence>
<evidence type="ECO:0000256" key="7">
    <source>
        <dbReference type="SAM" id="Phobius"/>
    </source>
</evidence>
<keyword evidence="4 7" id="KW-1133">Transmembrane helix</keyword>
<feature type="transmembrane region" description="Helical" evidence="7">
    <location>
        <begin position="653"/>
        <end position="679"/>
    </location>
</feature>
<evidence type="ECO:0000313" key="9">
    <source>
        <dbReference type="Proteomes" id="UP000242913"/>
    </source>
</evidence>